<evidence type="ECO:0000256" key="1">
    <source>
        <dbReference type="SAM" id="MobiDB-lite"/>
    </source>
</evidence>
<dbReference type="FunFam" id="3.40.50.11980:FF:000001">
    <property type="entry name" value="ZC3H12A isoform 1"/>
    <property type="match status" value="1"/>
</dbReference>
<dbReference type="Pfam" id="PF18561">
    <property type="entry name" value="Regnase_1_C"/>
    <property type="match status" value="1"/>
</dbReference>
<name>A0A7J7IW49_BUGNE</name>
<evidence type="ECO:0000313" key="5">
    <source>
        <dbReference type="Proteomes" id="UP000593567"/>
    </source>
</evidence>
<comment type="caution">
    <text evidence="4">The sequence shown here is derived from an EMBL/GenBank/DDBJ whole genome shotgun (WGS) entry which is preliminary data.</text>
</comment>
<dbReference type="PANTHER" id="PTHR12876">
    <property type="entry name" value="N4BP1-RELATED"/>
    <property type="match status" value="1"/>
</dbReference>
<dbReference type="InterPro" id="IPR051101">
    <property type="entry name" value="ZC3H12/N4BP1_RNase_Reg"/>
</dbReference>
<keyword evidence="5" id="KW-1185">Reference proteome</keyword>
<dbReference type="GO" id="GO:0005634">
    <property type="term" value="C:nucleus"/>
    <property type="evidence" value="ECO:0007669"/>
    <property type="project" value="TreeGrafter"/>
</dbReference>
<gene>
    <name evidence="4" type="ORF">EB796_023884</name>
</gene>
<feature type="domain" description="RNase NYN" evidence="2">
    <location>
        <begin position="338"/>
        <end position="481"/>
    </location>
</feature>
<dbReference type="GO" id="GO:0004521">
    <property type="term" value="F:RNA endonuclease activity"/>
    <property type="evidence" value="ECO:0007669"/>
    <property type="project" value="TreeGrafter"/>
</dbReference>
<reference evidence="4" key="1">
    <citation type="submission" date="2020-06" db="EMBL/GenBank/DDBJ databases">
        <title>Draft genome of Bugula neritina, a colonial animal packing powerful symbionts and potential medicines.</title>
        <authorList>
            <person name="Rayko M."/>
        </authorList>
    </citation>
    <scope>NUCLEOTIDE SEQUENCE [LARGE SCALE GENOMIC DNA]</scope>
    <source>
        <strain evidence="4">Kwan_BN1</strain>
    </source>
</reference>
<dbReference type="Gene3D" id="3.40.50.11980">
    <property type="match status" value="1"/>
</dbReference>
<evidence type="ECO:0000313" key="4">
    <source>
        <dbReference type="EMBL" id="KAF6017786.1"/>
    </source>
</evidence>
<organism evidence="4 5">
    <name type="scientific">Bugula neritina</name>
    <name type="common">Brown bryozoan</name>
    <name type="synonym">Sertularia neritina</name>
    <dbReference type="NCBI Taxonomy" id="10212"/>
    <lineage>
        <taxon>Eukaryota</taxon>
        <taxon>Metazoa</taxon>
        <taxon>Spiralia</taxon>
        <taxon>Lophotrochozoa</taxon>
        <taxon>Bryozoa</taxon>
        <taxon>Gymnolaemata</taxon>
        <taxon>Cheilostomatida</taxon>
        <taxon>Flustrina</taxon>
        <taxon>Buguloidea</taxon>
        <taxon>Bugulidae</taxon>
        <taxon>Bugula</taxon>
    </lineage>
</organism>
<sequence>MTKTGSTERLVLYTYSSCCKIGLRVERLELKHAGLLSANKEVVSFGRAVSYEADCTVVAWHLILSLLCITSEQLNVDHNICFFSEMSQQRQDDHGNYDPLYVIEPDPDRLEQANHLHMSQLAAYDDISSNGSITGYYDYKQPGNGSQRGDVEKSKLDVRSLDSGYASLLAGRKDVDTIPTTDHMLDSVPDAESFPPHSIPHKPLLSHLIAKDPGYSSLQSADFSSIGSSFSGDSGFVNDNLSASNASHTTTTSSNQSLSREMLRDFAQKMDYTAAEFEQCYADLGEAGVDKDKLLRHLVKLRDSVKGAADKKSPSVRSKSGLNSSSKKSQCIGDSKGLRRMVIDGSNVAMEGIELAVKYFQNRGHEHITVFVPAHKLTNEKYQTKDQQILRDLSRRGVLVKTPSRKSNKGNIASYEDRFVLKLASVGEAIVVSNDHFRDLKNESSAFRETIEKRILPFVFAGDQFIPAEDPLGRRGPTLEQFLRVSPHVVSSGMCPYGRKCTYGTKCRYEHPERSDTFDSAIDDSNTVRQPPSSAAMLADSGFTDTLPSSAANTSAGHRQDIWANRATGMVNQAISQYHSPNTFPYLMNSHATSHSSPSPVPTNYYISTYNGALPGYAVDHPPVRISHPPLASRACQHVIRDKSYRSVPLDDPQYYSRQPIFNSQSMSSSAASSHLASPLRHDVTSLTSDLSAHMTLSSDSQTAAPLPLDETVNGSVSQKPTLVVEGRVQQAPQHPKKSYDREILETDPRYRIYYHLKNLFPEPIVRRVMNRNPTELDPNKITAEVLQYNNNHKNQDPNANKCE</sequence>
<dbReference type="InterPro" id="IPR021869">
    <property type="entry name" value="RNase_Zc3h12_NYN"/>
</dbReference>
<dbReference type="CDD" id="cd18719">
    <property type="entry name" value="PIN_Zc3h12a-N4BP1-like"/>
    <property type="match status" value="1"/>
</dbReference>
<accession>A0A7J7IW49</accession>
<protein>
    <recommendedName>
        <fullName evidence="6">C3H1-type domain-containing protein</fullName>
    </recommendedName>
</protein>
<dbReference type="GO" id="GO:0003729">
    <property type="term" value="F:mRNA binding"/>
    <property type="evidence" value="ECO:0007669"/>
    <property type="project" value="TreeGrafter"/>
</dbReference>
<evidence type="ECO:0000259" key="2">
    <source>
        <dbReference type="Pfam" id="PF11977"/>
    </source>
</evidence>
<dbReference type="InterPro" id="IPR040757">
    <property type="entry name" value="Regnase_1/ZC3H12_C"/>
</dbReference>
<dbReference type="EMBL" id="VXIV02003360">
    <property type="protein sequence ID" value="KAF6017786.1"/>
    <property type="molecule type" value="Genomic_DNA"/>
</dbReference>
<feature type="domain" description="Endoribonuclease Regnase 1/ZC3H12 C-terminal" evidence="3">
    <location>
        <begin position="748"/>
        <end position="789"/>
    </location>
</feature>
<dbReference type="Pfam" id="PF11977">
    <property type="entry name" value="RNase_Zc3h12a"/>
    <property type="match status" value="1"/>
</dbReference>
<dbReference type="PANTHER" id="PTHR12876:SF35">
    <property type="entry name" value="LD08718P-RELATED"/>
    <property type="match status" value="1"/>
</dbReference>
<dbReference type="OrthoDB" id="392925at2759"/>
<evidence type="ECO:0008006" key="6">
    <source>
        <dbReference type="Google" id="ProtNLM"/>
    </source>
</evidence>
<feature type="region of interest" description="Disordered" evidence="1">
    <location>
        <begin position="306"/>
        <end position="332"/>
    </location>
</feature>
<dbReference type="Proteomes" id="UP000593567">
    <property type="component" value="Unassembled WGS sequence"/>
</dbReference>
<dbReference type="GO" id="GO:0036464">
    <property type="term" value="C:cytoplasmic ribonucleoprotein granule"/>
    <property type="evidence" value="ECO:0007669"/>
    <property type="project" value="TreeGrafter"/>
</dbReference>
<evidence type="ECO:0000259" key="3">
    <source>
        <dbReference type="Pfam" id="PF18561"/>
    </source>
</evidence>
<proteinExistence type="predicted"/>
<dbReference type="AlphaFoldDB" id="A0A7J7IW49"/>
<feature type="compositionally biased region" description="Low complexity" evidence="1">
    <location>
        <begin position="315"/>
        <end position="329"/>
    </location>
</feature>